<accession>A0A7R9GHD5</accession>
<dbReference type="AlphaFoldDB" id="A0A7R9GHD5"/>
<dbReference type="OrthoDB" id="409956at2759"/>
<dbReference type="Gene3D" id="2.60.120.200">
    <property type="match status" value="1"/>
</dbReference>
<dbReference type="Proteomes" id="UP000678499">
    <property type="component" value="Unassembled WGS sequence"/>
</dbReference>
<dbReference type="PROSITE" id="PS50060">
    <property type="entry name" value="MAM_2"/>
    <property type="match status" value="1"/>
</dbReference>
<dbReference type="Pfam" id="PF00629">
    <property type="entry name" value="MAM"/>
    <property type="match status" value="1"/>
</dbReference>
<gene>
    <name evidence="3" type="ORF">NMOB1V02_LOCUS10141</name>
</gene>
<feature type="compositionally biased region" description="Polar residues" evidence="1">
    <location>
        <begin position="226"/>
        <end position="245"/>
    </location>
</feature>
<dbReference type="EMBL" id="OA885969">
    <property type="protein sequence ID" value="CAD7282519.1"/>
    <property type="molecule type" value="Genomic_DNA"/>
</dbReference>
<dbReference type="InterPro" id="IPR000998">
    <property type="entry name" value="MAM_dom"/>
</dbReference>
<proteinExistence type="predicted"/>
<name>A0A7R9GHD5_9CRUS</name>
<dbReference type="InterPro" id="IPR013320">
    <property type="entry name" value="ConA-like_dom_sf"/>
</dbReference>
<dbReference type="PANTHER" id="PTHR23282:SF101">
    <property type="entry name" value="MAM DOMAIN-CONTAINING PROTEIN"/>
    <property type="match status" value="1"/>
</dbReference>
<organism evidence="3">
    <name type="scientific">Notodromas monacha</name>
    <dbReference type="NCBI Taxonomy" id="399045"/>
    <lineage>
        <taxon>Eukaryota</taxon>
        <taxon>Metazoa</taxon>
        <taxon>Ecdysozoa</taxon>
        <taxon>Arthropoda</taxon>
        <taxon>Crustacea</taxon>
        <taxon>Oligostraca</taxon>
        <taxon>Ostracoda</taxon>
        <taxon>Podocopa</taxon>
        <taxon>Podocopida</taxon>
        <taxon>Cypridocopina</taxon>
        <taxon>Cypridoidea</taxon>
        <taxon>Cyprididae</taxon>
        <taxon>Notodromas</taxon>
    </lineage>
</organism>
<dbReference type="CDD" id="cd06263">
    <property type="entry name" value="MAM"/>
    <property type="match status" value="1"/>
</dbReference>
<dbReference type="GO" id="GO:0016020">
    <property type="term" value="C:membrane"/>
    <property type="evidence" value="ECO:0007669"/>
    <property type="project" value="InterPro"/>
</dbReference>
<sequence length="245" mass="27615">MWGSSRPDAGFIAIDDVIFYDSKCEVLPSKAQVNAGDCSFDRDLCNYRRTEDGDRLGNWQLAIAGERLLRNMADHTYNNPAGGYAYFDIYDTNQRKIRLISPVIEPPRDEDDRACLAFWFHPLGSGDSTTLQLMQRIGDSNEVVENDEKMTPLWKVQTHQLDRSRDDWMFGQVEIDNSRTFRLIFEGIATKGGFAIDDIQIYTNQQKEGCNTRPAYAANPDRNGQVVESSNGNIRGQSAASTDPA</sequence>
<reference evidence="3" key="1">
    <citation type="submission" date="2020-11" db="EMBL/GenBank/DDBJ databases">
        <authorList>
            <person name="Tran Van P."/>
        </authorList>
    </citation>
    <scope>NUCLEOTIDE SEQUENCE</scope>
</reference>
<dbReference type="InterPro" id="IPR051560">
    <property type="entry name" value="MAM_domain-containing"/>
</dbReference>
<evidence type="ECO:0000256" key="1">
    <source>
        <dbReference type="SAM" id="MobiDB-lite"/>
    </source>
</evidence>
<keyword evidence="4" id="KW-1185">Reference proteome</keyword>
<protein>
    <recommendedName>
        <fullName evidence="2">MAM domain-containing protein</fullName>
    </recommendedName>
</protein>
<dbReference type="SMART" id="SM00137">
    <property type="entry name" value="MAM"/>
    <property type="match status" value="1"/>
</dbReference>
<feature type="domain" description="MAM" evidence="2">
    <location>
        <begin position="36"/>
        <end position="212"/>
    </location>
</feature>
<dbReference type="SUPFAM" id="SSF49899">
    <property type="entry name" value="Concanavalin A-like lectins/glucanases"/>
    <property type="match status" value="1"/>
</dbReference>
<feature type="region of interest" description="Disordered" evidence="1">
    <location>
        <begin position="212"/>
        <end position="245"/>
    </location>
</feature>
<evidence type="ECO:0000259" key="2">
    <source>
        <dbReference type="PROSITE" id="PS50060"/>
    </source>
</evidence>
<evidence type="ECO:0000313" key="3">
    <source>
        <dbReference type="EMBL" id="CAD7282519.1"/>
    </source>
</evidence>
<evidence type="ECO:0000313" key="4">
    <source>
        <dbReference type="Proteomes" id="UP000678499"/>
    </source>
</evidence>
<dbReference type="EMBL" id="CAJPEX010003932">
    <property type="protein sequence ID" value="CAG0922671.1"/>
    <property type="molecule type" value="Genomic_DNA"/>
</dbReference>
<dbReference type="PANTHER" id="PTHR23282">
    <property type="entry name" value="APICAL ENDOSOMAL GLYCOPROTEIN PRECURSOR"/>
    <property type="match status" value="1"/>
</dbReference>